<dbReference type="InParanoid" id="A0A554NB39"/>
<keyword evidence="2" id="KW-1185">Reference proteome</keyword>
<protein>
    <submittedName>
        <fullName evidence="1">Uncharacterized protein</fullName>
    </submittedName>
</protein>
<evidence type="ECO:0000313" key="1">
    <source>
        <dbReference type="EMBL" id="TSD14565.1"/>
    </source>
</evidence>
<dbReference type="RefSeq" id="WP_185977199.1">
    <property type="nucleotide sequence ID" value="NZ_QMDX01000003.1"/>
</dbReference>
<gene>
    <name evidence="1" type="ORF">DP107_06140</name>
</gene>
<dbReference type="EMBL" id="QMDX01000003">
    <property type="protein sequence ID" value="TSD14565.1"/>
    <property type="molecule type" value="Genomic_DNA"/>
</dbReference>
<evidence type="ECO:0000313" key="2">
    <source>
        <dbReference type="Proteomes" id="UP000319894"/>
    </source>
</evidence>
<proteinExistence type="predicted"/>
<organism evidence="1 2">
    <name type="scientific">Haloglomus irregulare</name>
    <dbReference type="NCBI Taxonomy" id="2234134"/>
    <lineage>
        <taxon>Archaea</taxon>
        <taxon>Methanobacteriati</taxon>
        <taxon>Methanobacteriota</taxon>
        <taxon>Stenosarchaea group</taxon>
        <taxon>Halobacteria</taxon>
        <taxon>Halobacteriales</taxon>
        <taxon>Natronomonadaceae</taxon>
        <taxon>Haloglomus</taxon>
    </lineage>
</organism>
<dbReference type="OrthoDB" id="203475at2157"/>
<name>A0A554NB39_9EURY</name>
<reference evidence="1 2" key="1">
    <citation type="submission" date="2018-06" db="EMBL/GenBank/DDBJ databases">
        <title>Natronomonas sp. F16-60 a new haloarchaeon isolated from a solar saltern of Isla Cristina, Huelva, Spain.</title>
        <authorList>
            <person name="Duran-Viseras A."/>
            <person name="Sanchez-Porro C."/>
            <person name="Ventosa A."/>
        </authorList>
    </citation>
    <scope>NUCLEOTIDE SEQUENCE [LARGE SCALE GENOMIC DNA]</scope>
    <source>
        <strain evidence="1 2">F16-60</strain>
    </source>
</reference>
<accession>A0A554NB39</accession>
<sequence>MDKTLLYEASMQWAPDFPRQATFGSGAKQGEVSSRLELRDWLMQAHESGGPGYTSVYSFPNGHSLDGNLPKIDTLFFDLDIPSDEGSYNPQEGGDIDA</sequence>
<dbReference type="Proteomes" id="UP000319894">
    <property type="component" value="Unassembled WGS sequence"/>
</dbReference>
<dbReference type="AlphaFoldDB" id="A0A554NB39"/>
<comment type="caution">
    <text evidence="1">The sequence shown here is derived from an EMBL/GenBank/DDBJ whole genome shotgun (WGS) entry which is preliminary data.</text>
</comment>